<evidence type="ECO:0008006" key="6">
    <source>
        <dbReference type="Google" id="ProtNLM"/>
    </source>
</evidence>
<evidence type="ECO:0000313" key="5">
    <source>
        <dbReference type="Proteomes" id="UP001201980"/>
    </source>
</evidence>
<dbReference type="Gene3D" id="1.10.286.70">
    <property type="entry name" value="Get5 dimerization domain"/>
    <property type="match status" value="1"/>
</dbReference>
<feature type="domain" description="Get5 N-terminal" evidence="2">
    <location>
        <begin position="12"/>
        <end position="174"/>
    </location>
</feature>
<dbReference type="Pfam" id="PF12754">
    <property type="entry name" value="Get5_N"/>
    <property type="match status" value="1"/>
</dbReference>
<feature type="domain" description="Get5 C-terminal" evidence="3">
    <location>
        <begin position="224"/>
        <end position="257"/>
    </location>
</feature>
<evidence type="ECO:0000259" key="3">
    <source>
        <dbReference type="Pfam" id="PF17183"/>
    </source>
</evidence>
<dbReference type="Proteomes" id="UP001201980">
    <property type="component" value="Unassembled WGS sequence"/>
</dbReference>
<evidence type="ECO:0000259" key="2">
    <source>
        <dbReference type="Pfam" id="PF12754"/>
    </source>
</evidence>
<proteinExistence type="predicted"/>
<dbReference type="AlphaFoldDB" id="A0AAD5RZ47"/>
<gene>
    <name evidence="4" type="ORF">MKZ38_000682</name>
</gene>
<accession>A0AAD5RZ47</accession>
<comment type="caution">
    <text evidence="4">The sequence shown here is derived from an EMBL/GenBank/DDBJ whole genome shotgun (WGS) entry which is preliminary data.</text>
</comment>
<organism evidence="4 5">
    <name type="scientific">Zalerion maritima</name>
    <dbReference type="NCBI Taxonomy" id="339359"/>
    <lineage>
        <taxon>Eukaryota</taxon>
        <taxon>Fungi</taxon>
        <taxon>Dikarya</taxon>
        <taxon>Ascomycota</taxon>
        <taxon>Pezizomycotina</taxon>
        <taxon>Sordariomycetes</taxon>
        <taxon>Lulworthiomycetidae</taxon>
        <taxon>Lulworthiales</taxon>
        <taxon>Lulworthiaceae</taxon>
        <taxon>Zalerion</taxon>
    </lineage>
</organism>
<dbReference type="InterPro" id="IPR049256">
    <property type="entry name" value="Get5_C"/>
</dbReference>
<feature type="region of interest" description="Disordered" evidence="1">
    <location>
        <begin position="43"/>
        <end position="105"/>
    </location>
</feature>
<sequence length="259" mass="27242">MAAAAKRPELQFGQDFIAKLDAAKVTRQADYVKDPRTYYKGQVPTLLPTVQNINPPTKPSTSSSADPTTSSAPSSSSSSSSSSGPSTTVTLSALKPPKATHSLPSLPLSTTSILHLKSKLGPLLSTPQTRVPASGIRILYKRKPVSDAKVLSEVVGEEGVGKAAAEGLEMSFMVTKEEPVVAAEARDDGEPAVEVPDVEMEDSAAAAAAATSTTTTTSLKSALTNGFWGDLQEFLLQRLKDEGQAKEALAVFREAVEKR</sequence>
<evidence type="ECO:0000313" key="4">
    <source>
        <dbReference type="EMBL" id="KAJ2902365.1"/>
    </source>
</evidence>
<protein>
    <recommendedName>
        <fullName evidence="6">Ubiquitin-like domain-containing protein</fullName>
    </recommendedName>
</protein>
<feature type="compositionally biased region" description="Low complexity" evidence="1">
    <location>
        <begin position="59"/>
        <end position="88"/>
    </location>
</feature>
<evidence type="ECO:0000256" key="1">
    <source>
        <dbReference type="SAM" id="MobiDB-lite"/>
    </source>
</evidence>
<name>A0AAD5RZ47_9PEZI</name>
<dbReference type="InterPro" id="IPR024737">
    <property type="entry name" value="Get5_N"/>
</dbReference>
<dbReference type="EMBL" id="JAKWBI020000115">
    <property type="protein sequence ID" value="KAJ2902365.1"/>
    <property type="molecule type" value="Genomic_DNA"/>
</dbReference>
<keyword evidence="5" id="KW-1185">Reference proteome</keyword>
<reference evidence="4" key="1">
    <citation type="submission" date="2022-07" db="EMBL/GenBank/DDBJ databases">
        <title>Draft genome sequence of Zalerion maritima ATCC 34329, a (micro)plastics degrading marine fungus.</title>
        <authorList>
            <person name="Paco A."/>
            <person name="Goncalves M.F.M."/>
            <person name="Rocha-Santos T.A.P."/>
            <person name="Alves A."/>
        </authorList>
    </citation>
    <scope>NUCLEOTIDE SEQUENCE</scope>
    <source>
        <strain evidence="4">ATCC 34329</strain>
    </source>
</reference>
<dbReference type="Pfam" id="PF17183">
    <property type="entry name" value="Get5_C"/>
    <property type="match status" value="1"/>
</dbReference>